<sequence>MTLFLKYCFFNLTYLVVLYHFNRSFEVDRSETISGDGDSIGDYDGDESDSEEDEDRRTLLLVIRHPKTFHMIVSEVTTQQITAPIDHLLLLILIQ</sequence>
<reference evidence="3" key="2">
    <citation type="journal article" date="2015" name="Data Brief">
        <title>Shoot transcriptome of the giant reed, Arundo donax.</title>
        <authorList>
            <person name="Barrero R.A."/>
            <person name="Guerrero F.D."/>
            <person name="Moolhuijzen P."/>
            <person name="Goolsby J.A."/>
            <person name="Tidwell J."/>
            <person name="Bellgard S.E."/>
            <person name="Bellgard M.I."/>
        </authorList>
    </citation>
    <scope>NUCLEOTIDE SEQUENCE</scope>
    <source>
        <tissue evidence="3">Shoot tissue taken approximately 20 cm above the soil surface</tissue>
    </source>
</reference>
<name>A0A0A8YLB3_ARUDO</name>
<accession>A0A0A8YLB3</accession>
<proteinExistence type="predicted"/>
<organism evidence="3">
    <name type="scientific">Arundo donax</name>
    <name type="common">Giant reed</name>
    <name type="synonym">Donax arundinaceus</name>
    <dbReference type="NCBI Taxonomy" id="35708"/>
    <lineage>
        <taxon>Eukaryota</taxon>
        <taxon>Viridiplantae</taxon>
        <taxon>Streptophyta</taxon>
        <taxon>Embryophyta</taxon>
        <taxon>Tracheophyta</taxon>
        <taxon>Spermatophyta</taxon>
        <taxon>Magnoliopsida</taxon>
        <taxon>Liliopsida</taxon>
        <taxon>Poales</taxon>
        <taxon>Poaceae</taxon>
        <taxon>PACMAD clade</taxon>
        <taxon>Arundinoideae</taxon>
        <taxon>Arundineae</taxon>
        <taxon>Arundo</taxon>
    </lineage>
</organism>
<keyword evidence="2" id="KW-0732">Signal</keyword>
<reference evidence="3" key="1">
    <citation type="submission" date="2014-09" db="EMBL/GenBank/DDBJ databases">
        <authorList>
            <person name="Magalhaes I.L.F."/>
            <person name="Oliveira U."/>
            <person name="Santos F.R."/>
            <person name="Vidigal T.H.D.A."/>
            <person name="Brescovit A.D."/>
            <person name="Santos A.J."/>
        </authorList>
    </citation>
    <scope>NUCLEOTIDE SEQUENCE</scope>
    <source>
        <tissue evidence="3">Shoot tissue taken approximately 20 cm above the soil surface</tissue>
    </source>
</reference>
<evidence type="ECO:0000256" key="2">
    <source>
        <dbReference type="SAM" id="SignalP"/>
    </source>
</evidence>
<feature type="signal peptide" evidence="2">
    <location>
        <begin position="1"/>
        <end position="24"/>
    </location>
</feature>
<protein>
    <submittedName>
        <fullName evidence="3">Uncharacterized protein</fullName>
    </submittedName>
</protein>
<feature type="region of interest" description="Disordered" evidence="1">
    <location>
        <begin position="31"/>
        <end position="54"/>
    </location>
</feature>
<feature type="chain" id="PRO_5002043390" evidence="2">
    <location>
        <begin position="25"/>
        <end position="95"/>
    </location>
</feature>
<evidence type="ECO:0000256" key="1">
    <source>
        <dbReference type="SAM" id="MobiDB-lite"/>
    </source>
</evidence>
<evidence type="ECO:0000313" key="3">
    <source>
        <dbReference type="EMBL" id="JAD23342.1"/>
    </source>
</evidence>
<feature type="compositionally biased region" description="Acidic residues" evidence="1">
    <location>
        <begin position="39"/>
        <end position="54"/>
    </location>
</feature>
<dbReference type="EMBL" id="GBRH01274553">
    <property type="protein sequence ID" value="JAD23342.1"/>
    <property type="molecule type" value="Transcribed_RNA"/>
</dbReference>
<dbReference type="AlphaFoldDB" id="A0A0A8YLB3"/>